<proteinExistence type="predicted"/>
<dbReference type="Proteomes" id="UP001597549">
    <property type="component" value="Unassembled WGS sequence"/>
</dbReference>
<keyword evidence="2" id="KW-1185">Reference proteome</keyword>
<organism evidence="1 2">
    <name type="scientific">Flavobacterium ardleyense</name>
    <dbReference type="NCBI Taxonomy" id="2038737"/>
    <lineage>
        <taxon>Bacteria</taxon>
        <taxon>Pseudomonadati</taxon>
        <taxon>Bacteroidota</taxon>
        <taxon>Flavobacteriia</taxon>
        <taxon>Flavobacteriales</taxon>
        <taxon>Flavobacteriaceae</taxon>
        <taxon>Flavobacterium</taxon>
    </lineage>
</organism>
<comment type="caution">
    <text evidence="1">The sequence shown here is derived from an EMBL/GenBank/DDBJ whole genome shotgun (WGS) entry which is preliminary data.</text>
</comment>
<dbReference type="EMBL" id="JBHUOL010000006">
    <property type="protein sequence ID" value="MFD2907625.1"/>
    <property type="molecule type" value="Genomic_DNA"/>
</dbReference>
<protein>
    <submittedName>
        <fullName evidence="1">DUF4272 domain-containing protein</fullName>
    </submittedName>
</protein>
<dbReference type="InterPro" id="IPR025368">
    <property type="entry name" value="DUF4272"/>
</dbReference>
<name>A0ABW5Z5J5_9FLAO</name>
<evidence type="ECO:0000313" key="1">
    <source>
        <dbReference type="EMBL" id="MFD2907625.1"/>
    </source>
</evidence>
<dbReference type="RefSeq" id="WP_379804043.1">
    <property type="nucleotide sequence ID" value="NZ_JBHUOL010000006.1"/>
</dbReference>
<reference evidence="2" key="1">
    <citation type="journal article" date="2019" name="Int. J. Syst. Evol. Microbiol.">
        <title>The Global Catalogue of Microorganisms (GCM) 10K type strain sequencing project: providing services to taxonomists for standard genome sequencing and annotation.</title>
        <authorList>
            <consortium name="The Broad Institute Genomics Platform"/>
            <consortium name="The Broad Institute Genome Sequencing Center for Infectious Disease"/>
            <person name="Wu L."/>
            <person name="Ma J."/>
        </authorList>
    </citation>
    <scope>NUCLEOTIDE SEQUENCE [LARGE SCALE GENOMIC DNA]</scope>
    <source>
        <strain evidence="2">KCTC 52644</strain>
    </source>
</reference>
<sequence length="262" mass="30078">MKKLTIFIITMGFLSTLFGCGQNKSNDTTSDNSKIGPITKSVENISATKDQLERRAKSEEFCKSKNIPIYKNPNSLFVDSEENVTIRTKDEVVDRAIALCYLELKSENADKKMLAEFDKKYNVLAKLTANEKEFALSDNPTEQQMTDANWRAESYHVMLWALGYIDNLKYANEVCNVADDVKHLFSRTEKEFRANAKLRTKNEILDQADLILRLDWACVNARVKNESAPSGLDTSVVYERHYSLNWLIKFMNQDWDKVTTDT</sequence>
<dbReference type="PROSITE" id="PS51257">
    <property type="entry name" value="PROKAR_LIPOPROTEIN"/>
    <property type="match status" value="1"/>
</dbReference>
<gene>
    <name evidence="1" type="ORF">ACFSX9_02645</name>
</gene>
<dbReference type="Pfam" id="PF14094">
    <property type="entry name" value="DUF4272"/>
    <property type="match status" value="1"/>
</dbReference>
<evidence type="ECO:0000313" key="2">
    <source>
        <dbReference type="Proteomes" id="UP001597549"/>
    </source>
</evidence>
<accession>A0ABW5Z5J5</accession>